<feature type="transmembrane region" description="Helical" evidence="1">
    <location>
        <begin position="97"/>
        <end position="114"/>
    </location>
</feature>
<gene>
    <name evidence="2" type="ORF">IAB76_04395</name>
</gene>
<reference evidence="2" key="1">
    <citation type="submission" date="2020-10" db="EMBL/GenBank/DDBJ databases">
        <authorList>
            <person name="Gilroy R."/>
        </authorList>
    </citation>
    <scope>NUCLEOTIDE SEQUENCE</scope>
    <source>
        <strain evidence="2">B3-1481</strain>
    </source>
</reference>
<sequence>MRKKILLYLCTILGMLVLAYAYVPQVLDGKIVNQSDISGWQGMSKEMMDWNAAHPDDPTAWTESMFGGMPTATIHAPTDGDWTQKIYDFLLTGRRPATYLFISMLGAWLLMLAFGVHPLVAVGGAVAMTFCSYNLQIIQVGHNTKMQAIAFLPWVLAALVYTYNAALKKKRWLPWCAFGAAMFALFVSFQVKANHPQITYYLAIMIVLYALMLLVWLLWRRERRGLLGRFFAASGLLLVLGCTGIATNAIKLLPTLEYTPYSMRGGSTADADGDKETRGLDLDYATAWSYGWEELPNLLIPNFNGGSSSGSVDPDKSETIALLESAGQPGARSLADALPLYWGPQPFTAGPMYMGAVTIFLFVLALFLYKGKEKWWMVVCTVLAVFLALGSHFMWFTRLFYDFVPLYNKFRTVSMALVVLQFTLPLLGFLALDKVLKDENSAAEFRKKGLWAFLITGLFCLLFVVFPSLAGTFSGSSDAGQPDILVEALQADRKQLLVSDALRSLLLIAAAYLILLWGVSGFRKNSAKAAITGNAAFVQRRTAVLLVCILALGDLCLAGKRYLNADDFITPRNFQSQFDKRPVDEAILSDPDLSYRVLDLTVNVFNDSHPSYWHKNIGGYSPAKLQRYQEFIESTLTPEINELFSAISAAGTVQEAEENMPYLEGLAKMNCRYIIIADDLALRYRHAAGNAWFEPTASADDADSAAGGSIELTSYAPNELRYAYSSAEGGKVVFSEVYYPVGWTLTVEDTGELLPIELEGDILRSAVVPAGEHTLVMRFDPPSYRTGEAVSRASSIAIVLVVLLAAGFVAVPALSGKRK</sequence>
<keyword evidence="1" id="KW-0812">Transmembrane</keyword>
<evidence type="ECO:0008006" key="4">
    <source>
        <dbReference type="Google" id="ProtNLM"/>
    </source>
</evidence>
<feature type="transmembrane region" description="Helical" evidence="1">
    <location>
        <begin position="172"/>
        <end position="192"/>
    </location>
</feature>
<dbReference type="PANTHER" id="PTHR38454">
    <property type="entry name" value="INTEGRAL MEMBRANE PROTEIN-RELATED"/>
    <property type="match status" value="1"/>
</dbReference>
<keyword evidence="1" id="KW-1133">Transmembrane helix</keyword>
<dbReference type="EMBL" id="JADILW010000066">
    <property type="protein sequence ID" value="MBO8480335.1"/>
    <property type="molecule type" value="Genomic_DNA"/>
</dbReference>
<feature type="transmembrane region" description="Helical" evidence="1">
    <location>
        <begin position="230"/>
        <end position="250"/>
    </location>
</feature>
<organism evidence="2 3">
    <name type="scientific">Candidatus Cryptobacteroides avistercoris</name>
    <dbReference type="NCBI Taxonomy" id="2840758"/>
    <lineage>
        <taxon>Bacteria</taxon>
        <taxon>Pseudomonadati</taxon>
        <taxon>Bacteroidota</taxon>
        <taxon>Bacteroidia</taxon>
        <taxon>Bacteroidales</taxon>
        <taxon>Candidatus Cryptobacteroides</taxon>
    </lineage>
</organism>
<reference evidence="2" key="2">
    <citation type="journal article" date="2021" name="PeerJ">
        <title>Extensive microbial diversity within the chicken gut microbiome revealed by metagenomics and culture.</title>
        <authorList>
            <person name="Gilroy R."/>
            <person name="Ravi A."/>
            <person name="Getino M."/>
            <person name="Pursley I."/>
            <person name="Horton D.L."/>
            <person name="Alikhan N.F."/>
            <person name="Baker D."/>
            <person name="Gharbi K."/>
            <person name="Hall N."/>
            <person name="Watson M."/>
            <person name="Adriaenssens E.M."/>
            <person name="Foster-Nyarko E."/>
            <person name="Jarju S."/>
            <person name="Secka A."/>
            <person name="Antonio M."/>
            <person name="Oren A."/>
            <person name="Chaudhuri R.R."/>
            <person name="La Ragione R."/>
            <person name="Hildebrand F."/>
            <person name="Pallen M.J."/>
        </authorList>
    </citation>
    <scope>NUCLEOTIDE SEQUENCE</scope>
    <source>
        <strain evidence="2">B3-1481</strain>
    </source>
</reference>
<feature type="transmembrane region" description="Helical" evidence="1">
    <location>
        <begin position="146"/>
        <end position="165"/>
    </location>
</feature>
<dbReference type="Proteomes" id="UP000823769">
    <property type="component" value="Unassembled WGS sequence"/>
</dbReference>
<keyword evidence="1" id="KW-0472">Membrane</keyword>
<dbReference type="InterPro" id="IPR018580">
    <property type="entry name" value="Uncharacterised_YfhO"/>
</dbReference>
<comment type="caution">
    <text evidence="2">The sequence shown here is derived from an EMBL/GenBank/DDBJ whole genome shotgun (WGS) entry which is preliminary data.</text>
</comment>
<evidence type="ECO:0000313" key="2">
    <source>
        <dbReference type="EMBL" id="MBO8480335.1"/>
    </source>
</evidence>
<feature type="transmembrane region" description="Helical" evidence="1">
    <location>
        <begin position="448"/>
        <end position="470"/>
    </location>
</feature>
<feature type="transmembrane region" description="Helical" evidence="1">
    <location>
        <begin position="543"/>
        <end position="563"/>
    </location>
</feature>
<proteinExistence type="predicted"/>
<dbReference type="PANTHER" id="PTHR38454:SF1">
    <property type="entry name" value="INTEGRAL MEMBRANE PROTEIN"/>
    <property type="match status" value="1"/>
</dbReference>
<feature type="transmembrane region" description="Helical" evidence="1">
    <location>
        <begin position="415"/>
        <end position="436"/>
    </location>
</feature>
<feature type="transmembrane region" description="Helical" evidence="1">
    <location>
        <begin position="501"/>
        <end position="522"/>
    </location>
</feature>
<feature type="transmembrane region" description="Helical" evidence="1">
    <location>
        <begin position="376"/>
        <end position="395"/>
    </location>
</feature>
<feature type="transmembrane region" description="Helical" evidence="1">
    <location>
        <begin position="350"/>
        <end position="369"/>
    </location>
</feature>
<accession>A0A9D9NNW0</accession>
<feature type="transmembrane region" description="Helical" evidence="1">
    <location>
        <begin position="198"/>
        <end position="218"/>
    </location>
</feature>
<dbReference type="AlphaFoldDB" id="A0A9D9NNW0"/>
<protein>
    <recommendedName>
        <fullName evidence="4">YfhO family protein</fullName>
    </recommendedName>
</protein>
<evidence type="ECO:0000256" key="1">
    <source>
        <dbReference type="SAM" id="Phobius"/>
    </source>
</evidence>
<name>A0A9D9NNW0_9BACT</name>
<feature type="transmembrane region" description="Helical" evidence="1">
    <location>
        <begin position="793"/>
        <end position="814"/>
    </location>
</feature>
<evidence type="ECO:0000313" key="3">
    <source>
        <dbReference type="Proteomes" id="UP000823769"/>
    </source>
</evidence>
<feature type="transmembrane region" description="Helical" evidence="1">
    <location>
        <begin position="119"/>
        <end position="140"/>
    </location>
</feature>